<evidence type="ECO:0000313" key="3">
    <source>
        <dbReference type="Proteomes" id="UP000053477"/>
    </source>
</evidence>
<gene>
    <name evidence="2" type="ORF">SCHPADRAFT_934131</name>
</gene>
<reference evidence="2 3" key="1">
    <citation type="submission" date="2015-04" db="EMBL/GenBank/DDBJ databases">
        <title>Complete genome sequence of Schizopora paradoxa KUC8140, a cosmopolitan wood degrader in East Asia.</title>
        <authorList>
            <consortium name="DOE Joint Genome Institute"/>
            <person name="Min B."/>
            <person name="Park H."/>
            <person name="Jang Y."/>
            <person name="Kim J.-J."/>
            <person name="Kim K.H."/>
            <person name="Pangilinan J."/>
            <person name="Lipzen A."/>
            <person name="Riley R."/>
            <person name="Grigoriev I.V."/>
            <person name="Spatafora J.W."/>
            <person name="Choi I.-G."/>
        </authorList>
    </citation>
    <scope>NUCLEOTIDE SEQUENCE [LARGE SCALE GENOMIC DNA]</scope>
    <source>
        <strain evidence="2 3">KUC8140</strain>
    </source>
</reference>
<sequence length="453" mass="51299">MLLQNNLQINKLKLKPSTFKFKQFGHFQFLRTWRNCKFFKAVDEMEFKLPYPTDLGVGELRELRSEALNDIRAFFASLPSSTDAHVTSISIDVGHVVRADEIDLVDLYRALESIHKSGCSKLVLRGTEGWRPEGFAFHPDAVPRSLELRSPPLEKLFVAGSIFFSAPVAPCLYRFFSENKIKDLELEYSRLPADDMSNFLSLCVTTALKSLILHDARVSDIWGILKRNPLLEMIEVQHVVDPSSTEHPTPAINTPIRLPKLRTIYSTNRALAAILPSFIIPRRRCQPLIRIQVNLDRDDYRKVFDAEAGASAMQLMSSYTQGVKDLVYDIAPFSHCTNPVFPSPLVLAVDTLQVYCHLVAISCFDTLLASMVQWINSFRGLQSFVLYLPLELYDEGACAEKISVKTNRPTKDIKAIDAEIRAFNEKQTVRASGSSTEYSKSEFKQEDENDHDA</sequence>
<dbReference type="InParanoid" id="A0A0H2RGE8"/>
<feature type="compositionally biased region" description="Basic and acidic residues" evidence="1">
    <location>
        <begin position="439"/>
        <end position="453"/>
    </location>
</feature>
<evidence type="ECO:0000313" key="2">
    <source>
        <dbReference type="EMBL" id="KLO04006.1"/>
    </source>
</evidence>
<evidence type="ECO:0008006" key="4">
    <source>
        <dbReference type="Google" id="ProtNLM"/>
    </source>
</evidence>
<dbReference type="EMBL" id="KQ086793">
    <property type="protein sequence ID" value="KLO04006.1"/>
    <property type="molecule type" value="Genomic_DNA"/>
</dbReference>
<protein>
    <recommendedName>
        <fullName evidence="4">F-box domain-containing protein</fullName>
    </recommendedName>
</protein>
<keyword evidence="3" id="KW-1185">Reference proteome</keyword>
<dbReference type="Proteomes" id="UP000053477">
    <property type="component" value="Unassembled WGS sequence"/>
</dbReference>
<name>A0A0H2RGE8_9AGAM</name>
<feature type="region of interest" description="Disordered" evidence="1">
    <location>
        <begin position="427"/>
        <end position="453"/>
    </location>
</feature>
<dbReference type="AlphaFoldDB" id="A0A0H2RGE8"/>
<accession>A0A0H2RGE8</accession>
<feature type="compositionally biased region" description="Polar residues" evidence="1">
    <location>
        <begin position="429"/>
        <end position="438"/>
    </location>
</feature>
<evidence type="ECO:0000256" key="1">
    <source>
        <dbReference type="SAM" id="MobiDB-lite"/>
    </source>
</evidence>
<feature type="non-terminal residue" evidence="2">
    <location>
        <position position="453"/>
    </location>
</feature>
<proteinExistence type="predicted"/>
<organism evidence="2 3">
    <name type="scientific">Schizopora paradoxa</name>
    <dbReference type="NCBI Taxonomy" id="27342"/>
    <lineage>
        <taxon>Eukaryota</taxon>
        <taxon>Fungi</taxon>
        <taxon>Dikarya</taxon>
        <taxon>Basidiomycota</taxon>
        <taxon>Agaricomycotina</taxon>
        <taxon>Agaricomycetes</taxon>
        <taxon>Hymenochaetales</taxon>
        <taxon>Schizoporaceae</taxon>
        <taxon>Schizopora</taxon>
    </lineage>
</organism>